<dbReference type="InterPro" id="IPR001763">
    <property type="entry name" value="Rhodanese-like_dom"/>
</dbReference>
<dbReference type="SUPFAM" id="SSF51735">
    <property type="entry name" value="NAD(P)-binding Rossmann-fold domains"/>
    <property type="match status" value="1"/>
</dbReference>
<feature type="domain" description="Rhodanese" evidence="6">
    <location>
        <begin position="29"/>
        <end position="88"/>
    </location>
</feature>
<sequence length="257" mass="28580">MQELFREYLPLFVVPLSVYVAYKALNRLIPGAHNLPNVDFKNKVVVITGASSGIGKALAFELQKRGAKVILLARSVNKLKEICEELKTAFPLNQNEPIYYYFDINEVENGPWNSIPKIDILVNNAGLSMRGSIESTPINVHRQVMDTNFFGHVEVTRLLLPKIDPNGCIVATSSVQGKVALPYRCSYSASKHAIQAFCDSLRAEEKVRHVLCVSAGYINTGFGSRALDAEGKPVGVEDENQKKIDHFRNDTSNFESH</sequence>
<dbReference type="GO" id="GO:0016491">
    <property type="term" value="F:oxidoreductase activity"/>
    <property type="evidence" value="ECO:0007669"/>
    <property type="project" value="UniProtKB-KW"/>
</dbReference>
<dbReference type="EMBL" id="CANHGI010000006">
    <property type="protein sequence ID" value="CAI5455078.1"/>
    <property type="molecule type" value="Genomic_DNA"/>
</dbReference>
<dbReference type="OrthoDB" id="5307821at2759"/>
<keyword evidence="8" id="KW-1185">Reference proteome</keyword>
<dbReference type="InterPro" id="IPR020904">
    <property type="entry name" value="Sc_DH/Rdtase_CS"/>
</dbReference>
<dbReference type="PROSITE" id="PS00061">
    <property type="entry name" value="ADH_SHORT"/>
    <property type="match status" value="1"/>
</dbReference>
<accession>A0A9P1J3H3</accession>
<dbReference type="Pfam" id="PF00106">
    <property type="entry name" value="adh_short"/>
    <property type="match status" value="1"/>
</dbReference>
<reference evidence="7" key="1">
    <citation type="submission" date="2022-11" db="EMBL/GenBank/DDBJ databases">
        <authorList>
            <person name="Kikuchi T."/>
        </authorList>
    </citation>
    <scope>NUCLEOTIDE SEQUENCE</scope>
    <source>
        <strain evidence="7">PS1010</strain>
    </source>
</reference>
<dbReference type="InterPro" id="IPR036291">
    <property type="entry name" value="NAD(P)-bd_dom_sf"/>
</dbReference>
<dbReference type="AlphaFoldDB" id="A0A9P1J3H3"/>
<protein>
    <recommendedName>
        <fullName evidence="6">Rhodanese domain-containing protein</fullName>
    </recommendedName>
</protein>
<dbReference type="PANTHER" id="PTHR44196:SF1">
    <property type="entry name" value="DEHYDROGENASE_REDUCTASE SDR FAMILY MEMBER 7B"/>
    <property type="match status" value="1"/>
</dbReference>
<comment type="similarity">
    <text evidence="1 4">Belongs to the short-chain dehydrogenases/reductases (SDR) family.</text>
</comment>
<gene>
    <name evidence="7" type="ORF">CAMP_LOCUS17715</name>
</gene>
<dbReference type="PRINTS" id="PR00081">
    <property type="entry name" value="GDHRDH"/>
</dbReference>
<comment type="caution">
    <text evidence="7">The sequence shown here is derived from an EMBL/GenBank/DDBJ whole genome shotgun (WGS) entry which is preliminary data.</text>
</comment>
<evidence type="ECO:0000256" key="1">
    <source>
        <dbReference type="ARBA" id="ARBA00006484"/>
    </source>
</evidence>
<dbReference type="InterPro" id="IPR002347">
    <property type="entry name" value="SDR_fam"/>
</dbReference>
<dbReference type="Gene3D" id="3.40.50.720">
    <property type="entry name" value="NAD(P)-binding Rossmann-like Domain"/>
    <property type="match status" value="1"/>
</dbReference>
<name>A0A9P1J3H3_9PELO</name>
<comment type="function">
    <text evidence="3">Putative oxidoreductase.</text>
</comment>
<evidence type="ECO:0000256" key="5">
    <source>
        <dbReference type="SAM" id="MobiDB-lite"/>
    </source>
</evidence>
<keyword evidence="2" id="KW-0560">Oxidoreductase</keyword>
<dbReference type="GO" id="GO:0016020">
    <property type="term" value="C:membrane"/>
    <property type="evidence" value="ECO:0007669"/>
    <property type="project" value="TreeGrafter"/>
</dbReference>
<feature type="compositionally biased region" description="Basic and acidic residues" evidence="5">
    <location>
        <begin position="239"/>
        <end position="249"/>
    </location>
</feature>
<dbReference type="PROSITE" id="PS50206">
    <property type="entry name" value="RHODANESE_3"/>
    <property type="match status" value="1"/>
</dbReference>
<dbReference type="PRINTS" id="PR00080">
    <property type="entry name" value="SDRFAMILY"/>
</dbReference>
<evidence type="ECO:0000256" key="3">
    <source>
        <dbReference type="ARBA" id="ARBA00037096"/>
    </source>
</evidence>
<proteinExistence type="inferred from homology"/>
<evidence type="ECO:0000313" key="8">
    <source>
        <dbReference type="Proteomes" id="UP001152747"/>
    </source>
</evidence>
<organism evidence="7 8">
    <name type="scientific">Caenorhabditis angaria</name>
    <dbReference type="NCBI Taxonomy" id="860376"/>
    <lineage>
        <taxon>Eukaryota</taxon>
        <taxon>Metazoa</taxon>
        <taxon>Ecdysozoa</taxon>
        <taxon>Nematoda</taxon>
        <taxon>Chromadorea</taxon>
        <taxon>Rhabditida</taxon>
        <taxon>Rhabditina</taxon>
        <taxon>Rhabditomorpha</taxon>
        <taxon>Rhabditoidea</taxon>
        <taxon>Rhabditidae</taxon>
        <taxon>Peloderinae</taxon>
        <taxon>Caenorhabditis</taxon>
    </lineage>
</organism>
<evidence type="ECO:0000256" key="2">
    <source>
        <dbReference type="ARBA" id="ARBA00023002"/>
    </source>
</evidence>
<evidence type="ECO:0000256" key="4">
    <source>
        <dbReference type="RuleBase" id="RU000363"/>
    </source>
</evidence>
<dbReference type="Proteomes" id="UP001152747">
    <property type="component" value="Unassembled WGS sequence"/>
</dbReference>
<dbReference type="PANTHER" id="PTHR44196">
    <property type="entry name" value="DEHYDROGENASE/REDUCTASE SDR FAMILY MEMBER 7B"/>
    <property type="match status" value="1"/>
</dbReference>
<evidence type="ECO:0000259" key="6">
    <source>
        <dbReference type="PROSITE" id="PS50206"/>
    </source>
</evidence>
<evidence type="ECO:0000313" key="7">
    <source>
        <dbReference type="EMBL" id="CAI5455078.1"/>
    </source>
</evidence>
<feature type="region of interest" description="Disordered" evidence="5">
    <location>
        <begin position="233"/>
        <end position="257"/>
    </location>
</feature>